<evidence type="ECO:0000313" key="2">
    <source>
        <dbReference type="Proteomes" id="UP000270487"/>
    </source>
</evidence>
<gene>
    <name evidence="1" type="ORF">NCTC13193_02468</name>
</gene>
<evidence type="ECO:0000313" key="1">
    <source>
        <dbReference type="EMBL" id="VEI68865.1"/>
    </source>
</evidence>
<name>A0A448SMF3_SERFO</name>
<protein>
    <submittedName>
        <fullName evidence="1">Uncharacterized protein</fullName>
    </submittedName>
</protein>
<proteinExistence type="predicted"/>
<sequence length="60" mass="7002">MCHSHTPYLTATPFQLPLLGERVGVRENGLALAKHQVNRILWYSRVKRHGEHHKNCYSIH</sequence>
<dbReference type="Proteomes" id="UP000270487">
    <property type="component" value="Chromosome"/>
</dbReference>
<accession>A0A448SMF3</accession>
<dbReference type="AlphaFoldDB" id="A0A448SMF3"/>
<organism evidence="1 2">
    <name type="scientific">Serratia fonticola</name>
    <dbReference type="NCBI Taxonomy" id="47917"/>
    <lineage>
        <taxon>Bacteria</taxon>
        <taxon>Pseudomonadati</taxon>
        <taxon>Pseudomonadota</taxon>
        <taxon>Gammaproteobacteria</taxon>
        <taxon>Enterobacterales</taxon>
        <taxon>Yersiniaceae</taxon>
        <taxon>Serratia</taxon>
    </lineage>
</organism>
<dbReference type="EMBL" id="LR134492">
    <property type="protein sequence ID" value="VEI68865.1"/>
    <property type="molecule type" value="Genomic_DNA"/>
</dbReference>
<reference evidence="1 2" key="1">
    <citation type="submission" date="2018-12" db="EMBL/GenBank/DDBJ databases">
        <authorList>
            <consortium name="Pathogen Informatics"/>
        </authorList>
    </citation>
    <scope>NUCLEOTIDE SEQUENCE [LARGE SCALE GENOMIC DNA]</scope>
    <source>
        <strain evidence="1 2">NCTC13193</strain>
    </source>
</reference>